<keyword evidence="1" id="KW-0472">Membrane</keyword>
<organism evidence="2">
    <name type="scientific">marine metagenome</name>
    <dbReference type="NCBI Taxonomy" id="408172"/>
    <lineage>
        <taxon>unclassified sequences</taxon>
        <taxon>metagenomes</taxon>
        <taxon>ecological metagenomes</taxon>
    </lineage>
</organism>
<proteinExistence type="predicted"/>
<reference evidence="2" key="1">
    <citation type="submission" date="2018-05" db="EMBL/GenBank/DDBJ databases">
        <authorList>
            <person name="Lanie J.A."/>
            <person name="Ng W.-L."/>
            <person name="Kazmierczak K.M."/>
            <person name="Andrzejewski T.M."/>
            <person name="Davidsen T.M."/>
            <person name="Wayne K.J."/>
            <person name="Tettelin H."/>
            <person name="Glass J.I."/>
            <person name="Rusch D."/>
            <person name="Podicherti R."/>
            <person name="Tsui H.-C.T."/>
            <person name="Winkler M.E."/>
        </authorList>
    </citation>
    <scope>NUCLEOTIDE SEQUENCE</scope>
</reference>
<evidence type="ECO:0000313" key="2">
    <source>
        <dbReference type="EMBL" id="SVB44246.1"/>
    </source>
</evidence>
<dbReference type="AlphaFoldDB" id="A0A382E0G3"/>
<protein>
    <submittedName>
        <fullName evidence="2">Uncharacterized protein</fullName>
    </submittedName>
</protein>
<feature type="transmembrane region" description="Helical" evidence="1">
    <location>
        <begin position="7"/>
        <end position="28"/>
    </location>
</feature>
<keyword evidence="1" id="KW-1133">Transmembrane helix</keyword>
<sequence>MKFFHLINYNSLIICIFLLLTSLLLFSYLYKSKVLIFASLFVFIFFTLFFTFNKITQHNSSKYNYVSSEIIDKQNTLIYLYSNY</sequence>
<keyword evidence="1" id="KW-0812">Transmembrane</keyword>
<accession>A0A382E0G3</accession>
<feature type="transmembrane region" description="Helical" evidence="1">
    <location>
        <begin position="34"/>
        <end position="52"/>
    </location>
</feature>
<name>A0A382E0G3_9ZZZZ</name>
<evidence type="ECO:0000256" key="1">
    <source>
        <dbReference type="SAM" id="Phobius"/>
    </source>
</evidence>
<gene>
    <name evidence="2" type="ORF">METZ01_LOCUS197100</name>
</gene>
<dbReference type="EMBL" id="UINC01042087">
    <property type="protein sequence ID" value="SVB44246.1"/>
    <property type="molecule type" value="Genomic_DNA"/>
</dbReference>